<dbReference type="PANTHER" id="PTHR33164:SF95">
    <property type="entry name" value="TRANSCRIPTIONAL REGULATOR"/>
    <property type="match status" value="1"/>
</dbReference>
<keyword evidence="3" id="KW-1185">Reference proteome</keyword>
<sequence>MAPPEDQYGKPKEPSLYREPLHSRVRRVHQRATALLSEALAPFGLTPPQWAALVALQQSGPMSQIDLGRSIAMDPATMQGVVVRLISRGFVVRGPDLHDRRRNLVSLVQPGQEVLAAAAPAVAKAERDLAARLSADEQDRLLDLLSRLAS</sequence>
<keyword evidence="2" id="KW-0238">DNA-binding</keyword>
<gene>
    <name evidence="2" type="ORF">J2851_001441</name>
</gene>
<dbReference type="EMBL" id="JAGINP010000004">
    <property type="protein sequence ID" value="MBP2291692.1"/>
    <property type="molecule type" value="Genomic_DNA"/>
</dbReference>
<comment type="caution">
    <text evidence="2">The sequence shown here is derived from an EMBL/GenBank/DDBJ whole genome shotgun (WGS) entry which is preliminary data.</text>
</comment>
<dbReference type="SUPFAM" id="SSF46785">
    <property type="entry name" value="Winged helix' DNA-binding domain"/>
    <property type="match status" value="1"/>
</dbReference>
<accession>A0ABS4SGK3</accession>
<dbReference type="Pfam" id="PF01047">
    <property type="entry name" value="MarR"/>
    <property type="match status" value="1"/>
</dbReference>
<dbReference type="InterPro" id="IPR039422">
    <property type="entry name" value="MarR/SlyA-like"/>
</dbReference>
<name>A0ABS4SGK3_9PROT</name>
<protein>
    <submittedName>
        <fullName evidence="2">DNA-binding MarR family transcriptional regulator</fullName>
    </submittedName>
</protein>
<dbReference type="Gene3D" id="1.10.10.10">
    <property type="entry name" value="Winged helix-like DNA-binding domain superfamily/Winged helix DNA-binding domain"/>
    <property type="match status" value="1"/>
</dbReference>
<dbReference type="InterPro" id="IPR000835">
    <property type="entry name" value="HTH_MarR-typ"/>
</dbReference>
<dbReference type="InterPro" id="IPR036390">
    <property type="entry name" value="WH_DNA-bd_sf"/>
</dbReference>
<dbReference type="PROSITE" id="PS50995">
    <property type="entry name" value="HTH_MARR_2"/>
    <property type="match status" value="1"/>
</dbReference>
<dbReference type="PANTHER" id="PTHR33164">
    <property type="entry name" value="TRANSCRIPTIONAL REGULATOR, MARR FAMILY"/>
    <property type="match status" value="1"/>
</dbReference>
<dbReference type="Proteomes" id="UP000781958">
    <property type="component" value="Unassembled WGS sequence"/>
</dbReference>
<evidence type="ECO:0000259" key="1">
    <source>
        <dbReference type="PROSITE" id="PS50995"/>
    </source>
</evidence>
<reference evidence="2 3" key="1">
    <citation type="submission" date="2021-03" db="EMBL/GenBank/DDBJ databases">
        <title>Genomic Encyclopedia of Type Strains, Phase III (KMG-III): the genomes of soil and plant-associated and newly described type strains.</title>
        <authorList>
            <person name="Whitman W."/>
        </authorList>
    </citation>
    <scope>NUCLEOTIDE SEQUENCE [LARGE SCALE GENOMIC DNA]</scope>
    <source>
        <strain evidence="2 3">IMMIB AFH-6</strain>
    </source>
</reference>
<organism evidence="2 3">
    <name type="scientific">Azospirillum rugosum</name>
    <dbReference type="NCBI Taxonomy" id="416170"/>
    <lineage>
        <taxon>Bacteria</taxon>
        <taxon>Pseudomonadati</taxon>
        <taxon>Pseudomonadota</taxon>
        <taxon>Alphaproteobacteria</taxon>
        <taxon>Rhodospirillales</taxon>
        <taxon>Azospirillaceae</taxon>
        <taxon>Azospirillum</taxon>
    </lineage>
</organism>
<dbReference type="SMART" id="SM00347">
    <property type="entry name" value="HTH_MARR"/>
    <property type="match status" value="1"/>
</dbReference>
<evidence type="ECO:0000313" key="2">
    <source>
        <dbReference type="EMBL" id="MBP2291692.1"/>
    </source>
</evidence>
<dbReference type="GO" id="GO:0003677">
    <property type="term" value="F:DNA binding"/>
    <property type="evidence" value="ECO:0007669"/>
    <property type="project" value="UniProtKB-KW"/>
</dbReference>
<dbReference type="PRINTS" id="PR00598">
    <property type="entry name" value="HTHMARR"/>
</dbReference>
<feature type="domain" description="HTH marR-type" evidence="1">
    <location>
        <begin position="18"/>
        <end position="150"/>
    </location>
</feature>
<proteinExistence type="predicted"/>
<evidence type="ECO:0000313" key="3">
    <source>
        <dbReference type="Proteomes" id="UP000781958"/>
    </source>
</evidence>
<dbReference type="InterPro" id="IPR036388">
    <property type="entry name" value="WH-like_DNA-bd_sf"/>
</dbReference>
<dbReference type="RefSeq" id="WP_209765254.1">
    <property type="nucleotide sequence ID" value="NZ_JAGINP010000004.1"/>
</dbReference>